<proteinExistence type="predicted"/>
<accession>A0A369VV58</accession>
<dbReference type="Proteomes" id="UP000253918">
    <property type="component" value="Unassembled WGS sequence"/>
</dbReference>
<name>A0A369VV58_9SPHN</name>
<reference evidence="1 2" key="1">
    <citation type="submission" date="2018-07" db="EMBL/GenBank/DDBJ databases">
        <title>a novel species of Sphingomonas isolated from the rhizosphere soil of Araceae plant.</title>
        <authorList>
            <person name="Zhiyong W."/>
            <person name="Qinglan Z."/>
            <person name="Zhiwei F."/>
            <person name="Ding X."/>
            <person name="Gejiao W."/>
            <person name="Shixue Z."/>
        </authorList>
    </citation>
    <scope>NUCLEOTIDE SEQUENCE [LARGE SCALE GENOMIC DNA]</scope>
    <source>
        <strain evidence="1 2">WZY 27</strain>
    </source>
</reference>
<sequence>MIVTSARSLDVTDMEEMKIKEFLADVPVSDPLHSWPACASCAQSVWMIDRETPRAFCQTFGGLTYGEEARFIWKCEAHQPIA</sequence>
<gene>
    <name evidence="1" type="ORF">DVW87_12390</name>
</gene>
<evidence type="ECO:0000313" key="2">
    <source>
        <dbReference type="Proteomes" id="UP000253918"/>
    </source>
</evidence>
<comment type="caution">
    <text evidence="1">The sequence shown here is derived from an EMBL/GenBank/DDBJ whole genome shotgun (WGS) entry which is preliminary data.</text>
</comment>
<keyword evidence="2" id="KW-1185">Reference proteome</keyword>
<dbReference type="EMBL" id="QQNB01000002">
    <property type="protein sequence ID" value="RDE05973.1"/>
    <property type="molecule type" value="Genomic_DNA"/>
</dbReference>
<evidence type="ECO:0000313" key="1">
    <source>
        <dbReference type="EMBL" id="RDE05973.1"/>
    </source>
</evidence>
<protein>
    <submittedName>
        <fullName evidence="1">Uncharacterized protein</fullName>
    </submittedName>
</protein>
<organism evidence="1 2">
    <name type="scientific">Sphingomonas aracearum</name>
    <dbReference type="NCBI Taxonomy" id="2283317"/>
    <lineage>
        <taxon>Bacteria</taxon>
        <taxon>Pseudomonadati</taxon>
        <taxon>Pseudomonadota</taxon>
        <taxon>Alphaproteobacteria</taxon>
        <taxon>Sphingomonadales</taxon>
        <taxon>Sphingomonadaceae</taxon>
        <taxon>Sphingomonas</taxon>
    </lineage>
</organism>
<dbReference type="AlphaFoldDB" id="A0A369VV58"/>